<keyword evidence="2" id="KW-1185">Reference proteome</keyword>
<dbReference type="OrthoDB" id="291250at2"/>
<dbReference type="AlphaFoldDB" id="A0A518HQ36"/>
<sequence>MDQFRTRAELDRIRVKHRLPHSTLGEMQAEVSAFVSVGMDVDEACQLVGLPRRLYRIDAAGNERITHLPTPAEIEALTIRIRAGERICTRRSQERWLKYNEMIEAGDPDCESFDLAGQIAEDACPLPPWLYSADEEKETRSRGR</sequence>
<evidence type="ECO:0000313" key="1">
    <source>
        <dbReference type="EMBL" id="QDV42953.1"/>
    </source>
</evidence>
<reference evidence="1 2" key="1">
    <citation type="submission" date="2019-03" db="EMBL/GenBank/DDBJ databases">
        <title>Deep-cultivation of Planctomycetes and their phenomic and genomic characterization uncovers novel biology.</title>
        <authorList>
            <person name="Wiegand S."/>
            <person name="Jogler M."/>
            <person name="Boedeker C."/>
            <person name="Pinto D."/>
            <person name="Vollmers J."/>
            <person name="Rivas-Marin E."/>
            <person name="Kohn T."/>
            <person name="Peeters S.H."/>
            <person name="Heuer A."/>
            <person name="Rast P."/>
            <person name="Oberbeckmann S."/>
            <person name="Bunk B."/>
            <person name="Jeske O."/>
            <person name="Meyerdierks A."/>
            <person name="Storesund J.E."/>
            <person name="Kallscheuer N."/>
            <person name="Luecker S."/>
            <person name="Lage O.M."/>
            <person name="Pohl T."/>
            <person name="Merkel B.J."/>
            <person name="Hornburger P."/>
            <person name="Mueller R.-W."/>
            <person name="Bruemmer F."/>
            <person name="Labrenz M."/>
            <person name="Spormann A.M."/>
            <person name="Op den Camp H."/>
            <person name="Overmann J."/>
            <person name="Amann R."/>
            <person name="Jetten M.S.M."/>
            <person name="Mascher T."/>
            <person name="Medema M.H."/>
            <person name="Devos D.P."/>
            <person name="Kaster A.-K."/>
            <person name="Ovreas L."/>
            <person name="Rohde M."/>
            <person name="Galperin M.Y."/>
            <person name="Jogler C."/>
        </authorList>
    </citation>
    <scope>NUCLEOTIDE SEQUENCE [LARGE SCALE GENOMIC DNA]</scope>
    <source>
        <strain evidence="1 2">Enr13</strain>
    </source>
</reference>
<protein>
    <submittedName>
        <fullName evidence="1">Uncharacterized protein</fullName>
    </submittedName>
</protein>
<dbReference type="RefSeq" id="WP_145386716.1">
    <property type="nucleotide sequence ID" value="NZ_CP037423.1"/>
</dbReference>
<proteinExistence type="predicted"/>
<dbReference type="Proteomes" id="UP000319004">
    <property type="component" value="Chromosome"/>
</dbReference>
<dbReference type="KEGG" id="snep:Enr13x_28050"/>
<evidence type="ECO:0000313" key="2">
    <source>
        <dbReference type="Proteomes" id="UP000319004"/>
    </source>
</evidence>
<gene>
    <name evidence="1" type="ORF">Enr13x_28050</name>
</gene>
<name>A0A518HQ36_9BACT</name>
<organism evidence="1 2">
    <name type="scientific">Stieleria neptunia</name>
    <dbReference type="NCBI Taxonomy" id="2527979"/>
    <lineage>
        <taxon>Bacteria</taxon>
        <taxon>Pseudomonadati</taxon>
        <taxon>Planctomycetota</taxon>
        <taxon>Planctomycetia</taxon>
        <taxon>Pirellulales</taxon>
        <taxon>Pirellulaceae</taxon>
        <taxon>Stieleria</taxon>
    </lineage>
</organism>
<dbReference type="EMBL" id="CP037423">
    <property type="protein sequence ID" value="QDV42953.1"/>
    <property type="molecule type" value="Genomic_DNA"/>
</dbReference>
<accession>A0A518HQ36</accession>